<dbReference type="PROSITE" id="PS50931">
    <property type="entry name" value="HTH_LYSR"/>
    <property type="match status" value="1"/>
</dbReference>
<dbReference type="SUPFAM" id="SSF46785">
    <property type="entry name" value="Winged helix' DNA-binding domain"/>
    <property type="match status" value="1"/>
</dbReference>
<dbReference type="InterPro" id="IPR036390">
    <property type="entry name" value="WH_DNA-bd_sf"/>
</dbReference>
<evidence type="ECO:0000259" key="5">
    <source>
        <dbReference type="PROSITE" id="PS50931"/>
    </source>
</evidence>
<keyword evidence="3" id="KW-0238">DNA-binding</keyword>
<sequence length="417" mass="45916">MNRHSGDDQIFKERLGGDARNSWRRHEGVHRCFVLPDVYAGKGTRVEISHPSLADESRYLRNRFGVRPHPALIVFLLAQRQDISENLRISHGRLTHWASAHAGRRTVKIVTGRDNNYDDYVAIRYTDAAARLKSFSAAARECGVSQPTVSAAVADLEATLGTALFLRGRRMLELTSTGTRLLPRIAEVLDAVNALQAESRDLASTARSELRIGFTPLAGAARVAALLDPFTKQHPETRMFFFELSVVELESRLSAGQLDVIIGCGFRRVRTHKRLKLLSDTLVLCSKDAEIEGLTAVQLATASKCCLLLTEDICGLATATRGLFESAGLNLEAYPGRAMSYGALEDWVELGLGSAVMPRYHVRNRAIAHSLQDAVGVPLALEVEAVWKSPLASAEHAASFLTYLHRVAPTFAREMNY</sequence>
<dbReference type="CDD" id="cd05466">
    <property type="entry name" value="PBP2_LTTR_substrate"/>
    <property type="match status" value="1"/>
</dbReference>
<keyword evidence="4" id="KW-0804">Transcription</keyword>
<gene>
    <name evidence="6" type="ORF">CIB54_16790</name>
</gene>
<reference evidence="6 7" key="1">
    <citation type="submission" date="2017-08" db="EMBL/GenBank/DDBJ databases">
        <authorList>
            <person name="de Groot N.N."/>
        </authorList>
    </citation>
    <scope>NUCLEOTIDE SEQUENCE [LARGE SCALE GENOMIC DNA]</scope>
    <source>
        <strain evidence="6 7">PfR 37</strain>
    </source>
</reference>
<evidence type="ECO:0000256" key="4">
    <source>
        <dbReference type="ARBA" id="ARBA00023163"/>
    </source>
</evidence>
<dbReference type="GO" id="GO:0003700">
    <property type="term" value="F:DNA-binding transcription factor activity"/>
    <property type="evidence" value="ECO:0007669"/>
    <property type="project" value="InterPro"/>
</dbReference>
<proteinExistence type="inferred from homology"/>
<dbReference type="GO" id="GO:0003677">
    <property type="term" value="F:DNA binding"/>
    <property type="evidence" value="ECO:0007669"/>
    <property type="project" value="UniProtKB-KW"/>
</dbReference>
<evidence type="ECO:0000313" key="6">
    <source>
        <dbReference type="EMBL" id="PKH19021.1"/>
    </source>
</evidence>
<dbReference type="Pfam" id="PF03466">
    <property type="entry name" value="LysR_substrate"/>
    <property type="match status" value="1"/>
</dbReference>
<dbReference type="InterPro" id="IPR050950">
    <property type="entry name" value="HTH-type_LysR_regulators"/>
</dbReference>
<dbReference type="Pfam" id="PF00126">
    <property type="entry name" value="HTH_1"/>
    <property type="match status" value="1"/>
</dbReference>
<organism evidence="6 7">
    <name type="scientific">Pseudomonas fluorescens</name>
    <dbReference type="NCBI Taxonomy" id="294"/>
    <lineage>
        <taxon>Bacteria</taxon>
        <taxon>Pseudomonadati</taxon>
        <taxon>Pseudomonadota</taxon>
        <taxon>Gammaproteobacteria</taxon>
        <taxon>Pseudomonadales</taxon>
        <taxon>Pseudomonadaceae</taxon>
        <taxon>Pseudomonas</taxon>
    </lineage>
</organism>
<name>A0A2N1E3G4_PSEFL</name>
<comment type="caution">
    <text evidence="6">The sequence shown here is derived from an EMBL/GenBank/DDBJ whole genome shotgun (WGS) entry which is preliminary data.</text>
</comment>
<comment type="similarity">
    <text evidence="1">Belongs to the LysR transcriptional regulatory family.</text>
</comment>
<evidence type="ECO:0000256" key="3">
    <source>
        <dbReference type="ARBA" id="ARBA00023125"/>
    </source>
</evidence>
<keyword evidence="2" id="KW-0805">Transcription regulation</keyword>
<evidence type="ECO:0000256" key="2">
    <source>
        <dbReference type="ARBA" id="ARBA00023015"/>
    </source>
</evidence>
<dbReference type="AlphaFoldDB" id="A0A2N1E3G4"/>
<dbReference type="PANTHER" id="PTHR30419">
    <property type="entry name" value="HTH-TYPE TRANSCRIPTIONAL REGULATOR YBHD"/>
    <property type="match status" value="1"/>
</dbReference>
<protein>
    <recommendedName>
        <fullName evidence="5">HTH lysR-type domain-containing protein</fullName>
    </recommendedName>
</protein>
<accession>A0A2N1E3G4</accession>
<evidence type="ECO:0000313" key="7">
    <source>
        <dbReference type="Proteomes" id="UP000233564"/>
    </source>
</evidence>
<dbReference type="InterPro" id="IPR000847">
    <property type="entry name" value="LysR_HTH_N"/>
</dbReference>
<dbReference type="InterPro" id="IPR005119">
    <property type="entry name" value="LysR_subst-bd"/>
</dbReference>
<dbReference type="GO" id="GO:0005829">
    <property type="term" value="C:cytosol"/>
    <property type="evidence" value="ECO:0007669"/>
    <property type="project" value="TreeGrafter"/>
</dbReference>
<evidence type="ECO:0000256" key="1">
    <source>
        <dbReference type="ARBA" id="ARBA00009437"/>
    </source>
</evidence>
<dbReference type="Proteomes" id="UP000233564">
    <property type="component" value="Unassembled WGS sequence"/>
</dbReference>
<dbReference type="Gene3D" id="1.10.10.10">
    <property type="entry name" value="Winged helix-like DNA-binding domain superfamily/Winged helix DNA-binding domain"/>
    <property type="match status" value="1"/>
</dbReference>
<dbReference type="InterPro" id="IPR036388">
    <property type="entry name" value="WH-like_DNA-bd_sf"/>
</dbReference>
<dbReference type="SUPFAM" id="SSF53850">
    <property type="entry name" value="Periplasmic binding protein-like II"/>
    <property type="match status" value="1"/>
</dbReference>
<feature type="domain" description="HTH lysR-type" evidence="5">
    <location>
        <begin position="127"/>
        <end position="175"/>
    </location>
</feature>
<dbReference type="EMBL" id="NVXX01000023">
    <property type="protein sequence ID" value="PKH19021.1"/>
    <property type="molecule type" value="Genomic_DNA"/>
</dbReference>
<dbReference type="Gene3D" id="3.40.190.10">
    <property type="entry name" value="Periplasmic binding protein-like II"/>
    <property type="match status" value="2"/>
</dbReference>
<dbReference type="PRINTS" id="PR00039">
    <property type="entry name" value="HTHLYSR"/>
</dbReference>